<dbReference type="Gene3D" id="1.10.8.60">
    <property type="match status" value="1"/>
</dbReference>
<feature type="domain" description="PAC" evidence="8">
    <location>
        <begin position="157"/>
        <end position="209"/>
    </location>
</feature>
<dbReference type="PANTHER" id="PTHR32071:SF57">
    <property type="entry name" value="C4-DICARBOXYLATE TRANSPORT TRANSCRIPTIONAL REGULATORY PROTEIN DCTD"/>
    <property type="match status" value="1"/>
</dbReference>
<dbReference type="PROSITE" id="PS50045">
    <property type="entry name" value="SIGMA54_INTERACT_4"/>
    <property type="match status" value="1"/>
</dbReference>
<dbReference type="RefSeq" id="WP_200084534.1">
    <property type="nucleotide sequence ID" value="NZ_CP054706.1"/>
</dbReference>
<dbReference type="SUPFAM" id="SSF52540">
    <property type="entry name" value="P-loop containing nucleoside triphosphate hydrolases"/>
    <property type="match status" value="1"/>
</dbReference>
<dbReference type="CDD" id="cd00130">
    <property type="entry name" value="PAS"/>
    <property type="match status" value="1"/>
</dbReference>
<dbReference type="InterPro" id="IPR030828">
    <property type="entry name" value="HTH_TyrR"/>
</dbReference>
<dbReference type="GO" id="GO:0003677">
    <property type="term" value="F:DNA binding"/>
    <property type="evidence" value="ECO:0007669"/>
    <property type="project" value="UniProtKB-KW"/>
</dbReference>
<dbReference type="InterPro" id="IPR009057">
    <property type="entry name" value="Homeodomain-like_sf"/>
</dbReference>
<dbReference type="KEGG" id="scib:HUG20_10480"/>
<dbReference type="InterPro" id="IPR003593">
    <property type="entry name" value="AAA+_ATPase"/>
</dbReference>
<dbReference type="Gene3D" id="3.40.50.300">
    <property type="entry name" value="P-loop containing nucleotide triphosphate hydrolases"/>
    <property type="match status" value="1"/>
</dbReference>
<dbReference type="Proteomes" id="UP000595349">
    <property type="component" value="Chromosome"/>
</dbReference>
<feature type="domain" description="Sigma-54 factor interaction" evidence="6">
    <location>
        <begin position="234"/>
        <end position="464"/>
    </location>
</feature>
<dbReference type="InterPro" id="IPR002078">
    <property type="entry name" value="Sigma_54_int"/>
</dbReference>
<evidence type="ECO:0000313" key="10">
    <source>
        <dbReference type="Proteomes" id="UP000595349"/>
    </source>
</evidence>
<dbReference type="InterPro" id="IPR035965">
    <property type="entry name" value="PAS-like_dom_sf"/>
</dbReference>
<dbReference type="GO" id="GO:0005524">
    <property type="term" value="F:ATP binding"/>
    <property type="evidence" value="ECO:0007669"/>
    <property type="project" value="UniProtKB-KW"/>
</dbReference>
<sequence length="542" mass="62117">MTTKALLSSEWSYLPFPMLLVNDRGEVIASNERASEDFHRCIAEDEHHFACNVNGKDYLVEKYEHSHINNYFFYLFYPHDKSAAKKYEEMERELNSLLESAYDAIYITDAEGTTLKTNPAIERITKIPRDYYIGKNVNQLVQRGILEESVTFKVVEEKKPMTAYQRGQGDIEVMLTGSPIFNEDGEVEKVITNIRDLTDLKQLRDENQKVKELNSFYKAELNKMQANPQVTKEVVCESTEMKNIFFTGERVANIDATILVLGETGVGKDVFAKNVHEHSLRSEQGEFIKINCGAIPPTLLESELFGYEAGAFSGAQKAGKAGMFELANHGTLFLDEVGELPLELQVKLLRVLQEGEIRRVGSTHTTRINVRVIAATNRDLKKMVKEGIFREDLYYRINVIPIHIPPLRERREDILPLIYFYLKHYNEKYDVNKQFSESALNFFYQFDWHGNVRELANLVERLVVTIPTNMIDISDIPVDIREETGDDGLPQEITTLQEATEHSERALLAKALKLYENTYKIADALGTSQATIVRKLKKYELT</sequence>
<evidence type="ECO:0000313" key="9">
    <source>
        <dbReference type="EMBL" id="QQK80276.1"/>
    </source>
</evidence>
<organism evidence="9 10">
    <name type="scientific">Salicibibacter cibi</name>
    <dbReference type="NCBI Taxonomy" id="2743001"/>
    <lineage>
        <taxon>Bacteria</taxon>
        <taxon>Bacillati</taxon>
        <taxon>Bacillota</taxon>
        <taxon>Bacilli</taxon>
        <taxon>Bacillales</taxon>
        <taxon>Bacillaceae</taxon>
        <taxon>Salicibibacter</taxon>
    </lineage>
</organism>
<dbReference type="InterPro" id="IPR025662">
    <property type="entry name" value="Sigma_54_int_dom_ATP-bd_1"/>
</dbReference>
<dbReference type="Gene3D" id="1.10.10.60">
    <property type="entry name" value="Homeodomain-like"/>
    <property type="match status" value="1"/>
</dbReference>
<dbReference type="Pfam" id="PF00158">
    <property type="entry name" value="Sigma54_activat"/>
    <property type="match status" value="1"/>
</dbReference>
<keyword evidence="3" id="KW-0067">ATP-binding</keyword>
<dbReference type="AlphaFoldDB" id="A0A7T6ZC16"/>
<dbReference type="InterPro" id="IPR058031">
    <property type="entry name" value="AAA_lid_NorR"/>
</dbReference>
<feature type="coiled-coil region" evidence="5">
    <location>
        <begin position="200"/>
        <end position="227"/>
    </location>
</feature>
<reference evidence="9 10" key="1">
    <citation type="submission" date="2020-06" db="EMBL/GenBank/DDBJ databases">
        <title>Genomic analysis of Salicibibacter sp. NKC21-4.</title>
        <authorList>
            <person name="Oh Y.J."/>
        </authorList>
    </citation>
    <scope>NUCLEOTIDE SEQUENCE [LARGE SCALE GENOMIC DNA]</scope>
    <source>
        <strain evidence="9 10">NKC21-4</strain>
    </source>
</reference>
<dbReference type="FunFam" id="3.40.50.300:FF:000006">
    <property type="entry name" value="DNA-binding transcriptional regulator NtrC"/>
    <property type="match status" value="1"/>
</dbReference>
<keyword evidence="1" id="KW-0547">Nucleotide-binding</keyword>
<proteinExistence type="predicted"/>
<dbReference type="InterPro" id="IPR000700">
    <property type="entry name" value="PAS-assoc_C"/>
</dbReference>
<gene>
    <name evidence="9" type="ORF">HUG20_10480</name>
</gene>
<keyword evidence="2" id="KW-0058">Aromatic hydrocarbons catabolism</keyword>
<dbReference type="SMART" id="SM00091">
    <property type="entry name" value="PAS"/>
    <property type="match status" value="1"/>
</dbReference>
<dbReference type="EMBL" id="CP054706">
    <property type="protein sequence ID" value="QQK80276.1"/>
    <property type="molecule type" value="Genomic_DNA"/>
</dbReference>
<evidence type="ECO:0000256" key="1">
    <source>
        <dbReference type="ARBA" id="ARBA00022741"/>
    </source>
</evidence>
<evidence type="ECO:0000259" key="6">
    <source>
        <dbReference type="PROSITE" id="PS50045"/>
    </source>
</evidence>
<dbReference type="PROSITE" id="PS50113">
    <property type="entry name" value="PAC"/>
    <property type="match status" value="1"/>
</dbReference>
<protein>
    <recommendedName>
        <fullName evidence="4">HTH-type transcriptional regulatory protein TyrR</fullName>
    </recommendedName>
</protein>
<dbReference type="SUPFAM" id="SSF55785">
    <property type="entry name" value="PYP-like sensor domain (PAS domain)"/>
    <property type="match status" value="1"/>
</dbReference>
<dbReference type="PANTHER" id="PTHR32071">
    <property type="entry name" value="TRANSCRIPTIONAL REGULATORY PROTEIN"/>
    <property type="match status" value="1"/>
</dbReference>
<evidence type="ECO:0000256" key="2">
    <source>
        <dbReference type="ARBA" id="ARBA00022797"/>
    </source>
</evidence>
<evidence type="ECO:0000256" key="3">
    <source>
        <dbReference type="ARBA" id="ARBA00022840"/>
    </source>
</evidence>
<keyword evidence="5" id="KW-0175">Coiled coil</keyword>
<accession>A0A7T6ZC16</accession>
<feature type="domain" description="PAS" evidence="7">
    <location>
        <begin position="90"/>
        <end position="142"/>
    </location>
</feature>
<dbReference type="GO" id="GO:0006355">
    <property type="term" value="P:regulation of DNA-templated transcription"/>
    <property type="evidence" value="ECO:0007669"/>
    <property type="project" value="InterPro"/>
</dbReference>
<name>A0A7T6ZC16_9BACI</name>
<dbReference type="InterPro" id="IPR027417">
    <property type="entry name" value="P-loop_NTPase"/>
</dbReference>
<dbReference type="PROSITE" id="PS00675">
    <property type="entry name" value="SIGMA54_INTERACT_1"/>
    <property type="match status" value="1"/>
</dbReference>
<dbReference type="Pfam" id="PF25601">
    <property type="entry name" value="AAA_lid_14"/>
    <property type="match status" value="1"/>
</dbReference>
<dbReference type="SUPFAM" id="SSF46689">
    <property type="entry name" value="Homeodomain-like"/>
    <property type="match status" value="1"/>
</dbReference>
<keyword evidence="10" id="KW-1185">Reference proteome</keyword>
<dbReference type="NCBIfam" id="TIGR00229">
    <property type="entry name" value="sensory_box"/>
    <property type="match status" value="1"/>
</dbReference>
<dbReference type="InterPro" id="IPR000014">
    <property type="entry name" value="PAS"/>
</dbReference>
<evidence type="ECO:0000259" key="8">
    <source>
        <dbReference type="PROSITE" id="PS50113"/>
    </source>
</evidence>
<dbReference type="SMART" id="SM00382">
    <property type="entry name" value="AAA"/>
    <property type="match status" value="1"/>
</dbReference>
<evidence type="ECO:0000259" key="7">
    <source>
        <dbReference type="PROSITE" id="PS50112"/>
    </source>
</evidence>
<evidence type="ECO:0000256" key="5">
    <source>
        <dbReference type="SAM" id="Coils"/>
    </source>
</evidence>
<dbReference type="Pfam" id="PF13426">
    <property type="entry name" value="PAS_9"/>
    <property type="match status" value="1"/>
</dbReference>
<dbReference type="Gene3D" id="3.30.450.20">
    <property type="entry name" value="PAS domain"/>
    <property type="match status" value="1"/>
</dbReference>
<dbReference type="Pfam" id="PF18024">
    <property type="entry name" value="HTH_50"/>
    <property type="match status" value="1"/>
</dbReference>
<dbReference type="PROSITE" id="PS50112">
    <property type="entry name" value="PAS"/>
    <property type="match status" value="1"/>
</dbReference>
<dbReference type="CDD" id="cd00009">
    <property type="entry name" value="AAA"/>
    <property type="match status" value="1"/>
</dbReference>
<evidence type="ECO:0000256" key="4">
    <source>
        <dbReference type="ARBA" id="ARBA00029500"/>
    </source>
</evidence>